<proteinExistence type="predicted"/>
<dbReference type="EMBL" id="CM004476">
    <property type="protein sequence ID" value="OCT76406.1"/>
    <property type="molecule type" value="Genomic_DNA"/>
</dbReference>
<feature type="non-terminal residue" evidence="2">
    <location>
        <position position="1"/>
    </location>
</feature>
<accession>A0A974CQ97</accession>
<name>A0A974CQ97_XENLA</name>
<dbReference type="Proteomes" id="UP000694892">
    <property type="component" value="Chromosome 6L"/>
</dbReference>
<dbReference type="SUPFAM" id="SSF82771">
    <property type="entry name" value="GIY-YIG endonuclease"/>
    <property type="match status" value="1"/>
</dbReference>
<evidence type="ECO:0000313" key="3">
    <source>
        <dbReference type="Proteomes" id="UP000694892"/>
    </source>
</evidence>
<gene>
    <name evidence="2" type="ORF">XELAEV_18031606mg</name>
</gene>
<dbReference type="CDD" id="cd10442">
    <property type="entry name" value="GIY-YIG_PLEs"/>
    <property type="match status" value="1"/>
</dbReference>
<protein>
    <recommendedName>
        <fullName evidence="1">GIY-YIG domain-containing protein</fullName>
    </recommendedName>
</protein>
<feature type="domain" description="GIY-YIG" evidence="1">
    <location>
        <begin position="56"/>
        <end position="160"/>
    </location>
</feature>
<reference evidence="3" key="1">
    <citation type="journal article" date="2016" name="Nature">
        <title>Genome evolution in the allotetraploid frog Xenopus laevis.</title>
        <authorList>
            <person name="Session A.M."/>
            <person name="Uno Y."/>
            <person name="Kwon T."/>
            <person name="Chapman J.A."/>
            <person name="Toyoda A."/>
            <person name="Takahashi S."/>
            <person name="Fukui A."/>
            <person name="Hikosaka A."/>
            <person name="Suzuki A."/>
            <person name="Kondo M."/>
            <person name="van Heeringen S.J."/>
            <person name="Quigley I."/>
            <person name="Heinz S."/>
            <person name="Ogino H."/>
            <person name="Ochi H."/>
            <person name="Hellsten U."/>
            <person name="Lyons J.B."/>
            <person name="Simakov O."/>
            <person name="Putnam N."/>
            <person name="Stites J."/>
            <person name="Kuroki Y."/>
            <person name="Tanaka T."/>
            <person name="Michiue T."/>
            <person name="Watanabe M."/>
            <person name="Bogdanovic O."/>
            <person name="Lister R."/>
            <person name="Georgiou G."/>
            <person name="Paranjpe S.S."/>
            <person name="van Kruijsbergen I."/>
            <person name="Shu S."/>
            <person name="Carlson J."/>
            <person name="Kinoshita T."/>
            <person name="Ohta Y."/>
            <person name="Mawaribuchi S."/>
            <person name="Jenkins J."/>
            <person name="Grimwood J."/>
            <person name="Schmutz J."/>
            <person name="Mitros T."/>
            <person name="Mozaffari S.V."/>
            <person name="Suzuki Y."/>
            <person name="Haramoto Y."/>
            <person name="Yamamoto T.S."/>
            <person name="Takagi C."/>
            <person name="Heald R."/>
            <person name="Miller K."/>
            <person name="Haudenschild C."/>
            <person name="Kitzman J."/>
            <person name="Nakayama T."/>
            <person name="Izutsu Y."/>
            <person name="Robert J."/>
            <person name="Fortriede J."/>
            <person name="Burns K."/>
            <person name="Lotay V."/>
            <person name="Karimi K."/>
            <person name="Yasuoka Y."/>
            <person name="Dichmann D.S."/>
            <person name="Flajnik M.F."/>
            <person name="Houston D.W."/>
            <person name="Shendure J."/>
            <person name="DuPasquier L."/>
            <person name="Vize P.D."/>
            <person name="Zorn A.M."/>
            <person name="Ito M."/>
            <person name="Marcotte E.M."/>
            <person name="Wallingford J.B."/>
            <person name="Ito Y."/>
            <person name="Asashima M."/>
            <person name="Ueno N."/>
            <person name="Matsuda Y."/>
            <person name="Veenstra G.J."/>
            <person name="Fujiyama A."/>
            <person name="Harland R.M."/>
            <person name="Taira M."/>
            <person name="Rokhsar D.S."/>
        </authorList>
    </citation>
    <scope>NUCLEOTIDE SEQUENCE [LARGE SCALE GENOMIC DNA]</scope>
    <source>
        <strain evidence="3">J</strain>
    </source>
</reference>
<dbReference type="PANTHER" id="PTHR21301:SF12">
    <property type="match status" value="1"/>
</dbReference>
<dbReference type="Gene3D" id="3.40.1440.10">
    <property type="entry name" value="GIY-YIG endonuclease"/>
    <property type="match status" value="1"/>
</dbReference>
<evidence type="ECO:0000259" key="1">
    <source>
        <dbReference type="PROSITE" id="PS50164"/>
    </source>
</evidence>
<sequence>LVQSRNKQPTFFGNPRKGTYPCLTCSCCSSIIKGESFNHPSNGYSIKLRDFATCLTKGGVYMLKCPCGKVYVGKTKREIRVRIGERKRAIDNCDLEKQKYVTPVSKHFKEQGHNSKQLRWMVLQIVDTPSRGGNYNRLLLQKETMWIDKLNTVSPMGLNEVQNYACFF</sequence>
<dbReference type="InterPro" id="IPR000305">
    <property type="entry name" value="GIY-YIG_endonuc"/>
</dbReference>
<dbReference type="InterPro" id="IPR035901">
    <property type="entry name" value="GIY-YIG_endonuc_sf"/>
</dbReference>
<dbReference type="AlphaFoldDB" id="A0A974CQ97"/>
<evidence type="ECO:0000313" key="2">
    <source>
        <dbReference type="EMBL" id="OCT76406.1"/>
    </source>
</evidence>
<organism evidence="2 3">
    <name type="scientific">Xenopus laevis</name>
    <name type="common">African clawed frog</name>
    <dbReference type="NCBI Taxonomy" id="8355"/>
    <lineage>
        <taxon>Eukaryota</taxon>
        <taxon>Metazoa</taxon>
        <taxon>Chordata</taxon>
        <taxon>Craniata</taxon>
        <taxon>Vertebrata</taxon>
        <taxon>Euteleostomi</taxon>
        <taxon>Amphibia</taxon>
        <taxon>Batrachia</taxon>
        <taxon>Anura</taxon>
        <taxon>Pipoidea</taxon>
        <taxon>Pipidae</taxon>
        <taxon>Xenopodinae</taxon>
        <taxon>Xenopus</taxon>
        <taxon>Xenopus</taxon>
    </lineage>
</organism>
<dbReference type="PROSITE" id="PS50164">
    <property type="entry name" value="GIY_YIG"/>
    <property type="match status" value="1"/>
</dbReference>
<dbReference type="PANTHER" id="PTHR21301">
    <property type="entry name" value="REVERSE TRANSCRIPTASE"/>
    <property type="match status" value="1"/>
</dbReference>